<gene>
    <name evidence="2" type="ORF">BTN49_1346</name>
</gene>
<evidence type="ECO:0000256" key="1">
    <source>
        <dbReference type="SAM" id="Coils"/>
    </source>
</evidence>
<protein>
    <submittedName>
        <fullName evidence="2">Uncharacterized protein</fullName>
    </submittedName>
</protein>
<keyword evidence="1" id="KW-0175">Coiled coil</keyword>
<keyword evidence="3" id="KW-1185">Reference proteome</keyword>
<comment type="caution">
    <text evidence="2">The sequence shown here is derived from an EMBL/GenBank/DDBJ whole genome shotgun (WGS) entry which is preliminary data.</text>
</comment>
<sequence>MKTISIAEFETLVARNDWQREQDCEVLERLDRQVEEWNKENESFNLNDIPHVFGLASKTSTLDGIKITYTEGFNYDECDSDSLSTGTEE</sequence>
<reference evidence="3" key="1">
    <citation type="submission" date="2017-04" db="EMBL/GenBank/DDBJ databases">
        <title>Genome evolution of the luminous symbionts of deep sea anglerfish.</title>
        <authorList>
            <person name="Hendry T.A."/>
        </authorList>
    </citation>
    <scope>NUCLEOTIDE SEQUENCE [LARGE SCALE GENOMIC DNA]</scope>
</reference>
<organism evidence="2 3">
    <name type="scientific">Candidatus Enterovibrio escicola</name>
    <dbReference type="NCBI Taxonomy" id="1927127"/>
    <lineage>
        <taxon>Bacteria</taxon>
        <taxon>Pseudomonadati</taxon>
        <taxon>Pseudomonadota</taxon>
        <taxon>Gammaproteobacteria</taxon>
        <taxon>Vibrionales</taxon>
        <taxon>Vibrionaceae</taxon>
        <taxon>Enterovibrio</taxon>
    </lineage>
</organism>
<dbReference type="RefSeq" id="WP_199399392.1">
    <property type="nucleotide sequence ID" value="NZ_CAWNJE010000034.1"/>
</dbReference>
<name>A0A2A5T4H4_9GAMM</name>
<evidence type="ECO:0000313" key="2">
    <source>
        <dbReference type="EMBL" id="PCS23018.1"/>
    </source>
</evidence>
<accession>A0A2A5T4H4</accession>
<dbReference type="Proteomes" id="UP000219020">
    <property type="component" value="Unassembled WGS sequence"/>
</dbReference>
<evidence type="ECO:0000313" key="3">
    <source>
        <dbReference type="Proteomes" id="UP000219020"/>
    </source>
</evidence>
<dbReference type="AlphaFoldDB" id="A0A2A5T4H4"/>
<feature type="coiled-coil region" evidence="1">
    <location>
        <begin position="20"/>
        <end position="47"/>
    </location>
</feature>
<dbReference type="GeneID" id="66953279"/>
<proteinExistence type="predicted"/>
<dbReference type="EMBL" id="NBYY01000012">
    <property type="protein sequence ID" value="PCS23018.1"/>
    <property type="molecule type" value="Genomic_DNA"/>
</dbReference>